<protein>
    <submittedName>
        <fullName evidence="1">Class I SAM-dependent methyltransferase</fullName>
    </submittedName>
</protein>
<gene>
    <name evidence="1" type="ORF">HGB44_30795</name>
</gene>
<proteinExistence type="predicted"/>
<keyword evidence="2" id="KW-1185">Reference proteome</keyword>
<dbReference type="RefSeq" id="WP_061080469.1">
    <property type="nucleotide sequence ID" value="NZ_JAAXPG010000051.1"/>
</dbReference>
<reference evidence="1 2" key="1">
    <citation type="submission" date="2020-04" db="EMBL/GenBank/DDBJ databases">
        <title>MicrobeNet Type strains.</title>
        <authorList>
            <person name="Nicholson A.C."/>
        </authorList>
    </citation>
    <scope>NUCLEOTIDE SEQUENCE [LARGE SCALE GENOMIC DNA]</scope>
    <source>
        <strain evidence="1 2">ATCC 23612</strain>
    </source>
</reference>
<comment type="caution">
    <text evidence="1">The sequence shown here is derived from an EMBL/GenBank/DDBJ whole genome shotgun (WGS) entry which is preliminary data.</text>
</comment>
<keyword evidence="1" id="KW-0489">Methyltransferase</keyword>
<accession>A0A7X6MLP8</accession>
<dbReference type="Proteomes" id="UP000553209">
    <property type="component" value="Unassembled WGS sequence"/>
</dbReference>
<dbReference type="Gene3D" id="3.40.50.150">
    <property type="entry name" value="Vaccinia Virus protein VP39"/>
    <property type="match status" value="1"/>
</dbReference>
<dbReference type="AlphaFoldDB" id="A0A7X6MLP8"/>
<dbReference type="EMBL" id="JAAXPG010000051">
    <property type="protein sequence ID" value="NKZ02014.1"/>
    <property type="molecule type" value="Genomic_DNA"/>
</dbReference>
<dbReference type="InterPro" id="IPR029063">
    <property type="entry name" value="SAM-dependent_MTases_sf"/>
</dbReference>
<dbReference type="SUPFAM" id="SSF53335">
    <property type="entry name" value="S-adenosyl-L-methionine-dependent methyltransferases"/>
    <property type="match status" value="1"/>
</dbReference>
<dbReference type="GO" id="GO:0008168">
    <property type="term" value="F:methyltransferase activity"/>
    <property type="evidence" value="ECO:0007669"/>
    <property type="project" value="UniProtKB-KW"/>
</dbReference>
<sequence length="236" mass="27150">MPTTIDLDHIRHLYRTHRDDLARVRDQMRHHHTTNPHLRPCTDDIEAEITYLLLRENTPAHTVQIGTDHGWSTTWILSALRDNGTGHLHSFDTRDHAPRHVPADLAHTRWTFTHGDVRTSTAHLPPRTDHLHINATHQGWFARWYLHHLLPTLPPHTTVTVHDVFRRHSTPPFTEGAHVMAWLTTHTTGFFTASAARAPHTHRALRELKEELGLTTPLHTGHHNPAIYFRLPAPTP</sequence>
<keyword evidence="1" id="KW-0808">Transferase</keyword>
<dbReference type="GO" id="GO:0032259">
    <property type="term" value="P:methylation"/>
    <property type="evidence" value="ECO:0007669"/>
    <property type="project" value="UniProtKB-KW"/>
</dbReference>
<evidence type="ECO:0000313" key="1">
    <source>
        <dbReference type="EMBL" id="NKZ02014.1"/>
    </source>
</evidence>
<organism evidence="1 2">
    <name type="scientific">Nocardiopsis alborubida</name>
    <dbReference type="NCBI Taxonomy" id="146802"/>
    <lineage>
        <taxon>Bacteria</taxon>
        <taxon>Bacillati</taxon>
        <taxon>Actinomycetota</taxon>
        <taxon>Actinomycetes</taxon>
        <taxon>Streptosporangiales</taxon>
        <taxon>Nocardiopsidaceae</taxon>
        <taxon>Nocardiopsis</taxon>
    </lineage>
</organism>
<dbReference type="Pfam" id="PF13578">
    <property type="entry name" value="Methyltransf_24"/>
    <property type="match status" value="1"/>
</dbReference>
<name>A0A7X6MLP8_9ACTN</name>
<evidence type="ECO:0000313" key="2">
    <source>
        <dbReference type="Proteomes" id="UP000553209"/>
    </source>
</evidence>